<reference evidence="2" key="1">
    <citation type="journal article" date="2014" name="Nat. Genet.">
        <title>Genome and transcriptome of the porcine whipworm Trichuris suis.</title>
        <authorList>
            <person name="Jex A.R."/>
            <person name="Nejsum P."/>
            <person name="Schwarz E.M."/>
            <person name="Hu L."/>
            <person name="Young N.D."/>
            <person name="Hall R.S."/>
            <person name="Korhonen P.K."/>
            <person name="Liao S."/>
            <person name="Thamsborg S."/>
            <person name="Xia J."/>
            <person name="Xu P."/>
            <person name="Wang S."/>
            <person name="Scheerlinck J.P."/>
            <person name="Hofmann A."/>
            <person name="Sternberg P.W."/>
            <person name="Wang J."/>
            <person name="Gasser R.B."/>
        </authorList>
    </citation>
    <scope>NUCLEOTIDE SEQUENCE [LARGE SCALE GENOMIC DNA]</scope>
    <source>
        <strain evidence="2">DCEP-RM93F</strain>
    </source>
</reference>
<dbReference type="Proteomes" id="UP000030758">
    <property type="component" value="Unassembled WGS sequence"/>
</dbReference>
<proteinExistence type="predicted"/>
<name>A0A085MUP4_9BILA</name>
<feature type="signal peptide" evidence="1">
    <location>
        <begin position="1"/>
        <end position="19"/>
    </location>
</feature>
<feature type="chain" id="PRO_5001795449" evidence="1">
    <location>
        <begin position="20"/>
        <end position="374"/>
    </location>
</feature>
<protein>
    <submittedName>
        <fullName evidence="2">Uncharacterized protein</fullName>
    </submittedName>
</protein>
<sequence length="374" mass="42250">MKEALVFITIASFIPFSQAANRTALEWSNEEKDAFVQRAKFFAQSALSLAEDDRILQEEIIFTIKCPKMSGLPYGVAKVKMLVRKTTGCFGTALLKLPYCERTNTFPVACIYQAKIENATSIKFFGGICFVLKSGAEEVKEAVDADNVCKRSHNSVYEVPRLPFPTYLKKRHEKVLFYAAPRSDRDVEKAKKIFSLSTNEWPENPVERTGFSGLGWFPHFGPNHLVYVIATRGKGSKIEALHEQANGRWHLPYFRALTTDVTKETATVAMGMLWKHLRSCNDKEYAEITKSMETLQKGYLSIPSNTDNAWCVGRIVHVHDEQKLCFRSTGVDNSTSEPPKDRDLKWFPVDANSPLLTKYGALRDGRGNLLFALQ</sequence>
<gene>
    <name evidence="2" type="ORF">M514_12224</name>
</gene>
<dbReference type="Gene3D" id="3.90.79.10">
    <property type="entry name" value="Nucleoside Triphosphate Pyrophosphohydrolase"/>
    <property type="match status" value="1"/>
</dbReference>
<accession>A0A085MUP4</accession>
<evidence type="ECO:0000313" key="2">
    <source>
        <dbReference type="EMBL" id="KFD60940.1"/>
    </source>
</evidence>
<organism evidence="2">
    <name type="scientific">Trichuris suis</name>
    <name type="common">pig whipworm</name>
    <dbReference type="NCBI Taxonomy" id="68888"/>
    <lineage>
        <taxon>Eukaryota</taxon>
        <taxon>Metazoa</taxon>
        <taxon>Ecdysozoa</taxon>
        <taxon>Nematoda</taxon>
        <taxon>Enoplea</taxon>
        <taxon>Dorylaimia</taxon>
        <taxon>Trichinellida</taxon>
        <taxon>Trichuridae</taxon>
        <taxon>Trichuris</taxon>
    </lineage>
</organism>
<dbReference type="EMBL" id="KL367642">
    <property type="protein sequence ID" value="KFD60940.1"/>
    <property type="molecule type" value="Genomic_DNA"/>
</dbReference>
<keyword evidence="1" id="KW-0732">Signal</keyword>
<dbReference type="AlphaFoldDB" id="A0A085MUP4"/>
<evidence type="ECO:0000256" key="1">
    <source>
        <dbReference type="SAM" id="SignalP"/>
    </source>
</evidence>